<accession>A0AAV3Q8W2</accession>
<dbReference type="AlphaFoldDB" id="A0AAV3Q8W2"/>
<evidence type="ECO:0000256" key="1">
    <source>
        <dbReference type="SAM" id="MobiDB-lite"/>
    </source>
</evidence>
<keyword evidence="3" id="KW-1185">Reference proteome</keyword>
<evidence type="ECO:0000313" key="2">
    <source>
        <dbReference type="EMBL" id="GAA0158652.1"/>
    </source>
</evidence>
<reference evidence="2 3" key="1">
    <citation type="submission" date="2024-01" db="EMBL/GenBank/DDBJ databases">
        <title>The complete chloroplast genome sequence of Lithospermum erythrorhizon: insights into the phylogenetic relationship among Boraginaceae species and the maternal lineages of purple gromwells.</title>
        <authorList>
            <person name="Okada T."/>
            <person name="Watanabe K."/>
        </authorList>
    </citation>
    <scope>NUCLEOTIDE SEQUENCE [LARGE SCALE GENOMIC DNA]</scope>
</reference>
<organism evidence="2 3">
    <name type="scientific">Lithospermum erythrorhizon</name>
    <name type="common">Purple gromwell</name>
    <name type="synonym">Lithospermum officinale var. erythrorhizon</name>
    <dbReference type="NCBI Taxonomy" id="34254"/>
    <lineage>
        <taxon>Eukaryota</taxon>
        <taxon>Viridiplantae</taxon>
        <taxon>Streptophyta</taxon>
        <taxon>Embryophyta</taxon>
        <taxon>Tracheophyta</taxon>
        <taxon>Spermatophyta</taxon>
        <taxon>Magnoliopsida</taxon>
        <taxon>eudicotyledons</taxon>
        <taxon>Gunneridae</taxon>
        <taxon>Pentapetalae</taxon>
        <taxon>asterids</taxon>
        <taxon>lamiids</taxon>
        <taxon>Boraginales</taxon>
        <taxon>Boraginaceae</taxon>
        <taxon>Boraginoideae</taxon>
        <taxon>Lithospermeae</taxon>
        <taxon>Lithospermum</taxon>
    </lineage>
</organism>
<sequence>MACVFLSTQCSSPWTRLPSPPTGQTHALLRATFNVHDHAPPPPPAAPATFSDQQPLRPVVVSSSLGEDEMVGALQRMYLPFPGLSSFVDPFVTSILTWVARFRARHPIGESPMLAQSDTTLKPQGAGGDTSQGSRGNLSCSPILPSGQGQGSLPPIDCHSCPGR</sequence>
<name>A0AAV3Q8W2_LITER</name>
<feature type="region of interest" description="Disordered" evidence="1">
    <location>
        <begin position="111"/>
        <end position="164"/>
    </location>
</feature>
<feature type="compositionally biased region" description="Polar residues" evidence="1">
    <location>
        <begin position="131"/>
        <end position="140"/>
    </location>
</feature>
<dbReference type="EMBL" id="BAABME010003401">
    <property type="protein sequence ID" value="GAA0158652.1"/>
    <property type="molecule type" value="Genomic_DNA"/>
</dbReference>
<gene>
    <name evidence="2" type="ORF">LIER_15618</name>
</gene>
<comment type="caution">
    <text evidence="2">The sequence shown here is derived from an EMBL/GenBank/DDBJ whole genome shotgun (WGS) entry which is preliminary data.</text>
</comment>
<dbReference type="Proteomes" id="UP001454036">
    <property type="component" value="Unassembled WGS sequence"/>
</dbReference>
<proteinExistence type="predicted"/>
<evidence type="ECO:0000313" key="3">
    <source>
        <dbReference type="Proteomes" id="UP001454036"/>
    </source>
</evidence>
<protein>
    <submittedName>
        <fullName evidence="2">Uncharacterized protein</fullName>
    </submittedName>
</protein>